<dbReference type="AlphaFoldDB" id="A0A7W8M7R4"/>
<dbReference type="NCBIfam" id="TIGR03504">
    <property type="entry name" value="FimV_Cterm"/>
    <property type="match status" value="1"/>
</dbReference>
<evidence type="ECO:0000313" key="5">
    <source>
        <dbReference type="EMBL" id="MBB5271271.1"/>
    </source>
</evidence>
<evidence type="ECO:0000256" key="1">
    <source>
        <dbReference type="SAM" id="Coils"/>
    </source>
</evidence>
<evidence type="ECO:0000313" key="6">
    <source>
        <dbReference type="Proteomes" id="UP000532440"/>
    </source>
</evidence>
<evidence type="ECO:0000259" key="4">
    <source>
        <dbReference type="Pfam" id="PF25800"/>
    </source>
</evidence>
<proteinExistence type="predicted"/>
<keyword evidence="6" id="KW-1185">Reference proteome</keyword>
<protein>
    <submittedName>
        <fullName evidence="5">Pilus assembly protein FimV</fullName>
    </submittedName>
</protein>
<dbReference type="InterPro" id="IPR020012">
    <property type="entry name" value="LysM_FimV"/>
</dbReference>
<comment type="caution">
    <text evidence="5">The sequence shown here is derived from an EMBL/GenBank/DDBJ whole genome shotgun (WGS) entry which is preliminary data.</text>
</comment>
<keyword evidence="3" id="KW-0732">Signal</keyword>
<feature type="chain" id="PRO_5031044344" evidence="3">
    <location>
        <begin position="29"/>
        <end position="1024"/>
    </location>
</feature>
<dbReference type="Pfam" id="PF25800">
    <property type="entry name" value="FimV_N"/>
    <property type="match status" value="1"/>
</dbReference>
<evidence type="ECO:0000256" key="2">
    <source>
        <dbReference type="SAM" id="MobiDB-lite"/>
    </source>
</evidence>
<feature type="compositionally biased region" description="Low complexity" evidence="2">
    <location>
        <begin position="207"/>
        <end position="216"/>
    </location>
</feature>
<feature type="compositionally biased region" description="Low complexity" evidence="2">
    <location>
        <begin position="503"/>
        <end position="538"/>
    </location>
</feature>
<dbReference type="NCBIfam" id="TIGR03505">
    <property type="entry name" value="FimV_core"/>
    <property type="match status" value="1"/>
</dbReference>
<feature type="compositionally biased region" description="Low complexity" evidence="2">
    <location>
        <begin position="362"/>
        <end position="376"/>
    </location>
</feature>
<dbReference type="Proteomes" id="UP000532440">
    <property type="component" value="Unassembled WGS sequence"/>
</dbReference>
<reference evidence="5 6" key="1">
    <citation type="submission" date="2020-08" db="EMBL/GenBank/DDBJ databases">
        <title>Genomic Encyclopedia of Type Strains, Phase IV (KMG-IV): sequencing the most valuable type-strain genomes for metagenomic binning, comparative biology and taxonomic classification.</title>
        <authorList>
            <person name="Goeker M."/>
        </authorList>
    </citation>
    <scope>NUCLEOTIDE SEQUENCE [LARGE SCALE GENOMIC DNA]</scope>
    <source>
        <strain evidence="5 6">DSM 29781</strain>
    </source>
</reference>
<dbReference type="EMBL" id="JACHGB010000002">
    <property type="protein sequence ID" value="MBB5271271.1"/>
    <property type="molecule type" value="Genomic_DNA"/>
</dbReference>
<feature type="compositionally biased region" description="Basic and acidic residues" evidence="2">
    <location>
        <begin position="217"/>
        <end position="226"/>
    </location>
</feature>
<feature type="region of interest" description="Disordered" evidence="2">
    <location>
        <begin position="338"/>
        <end position="376"/>
    </location>
</feature>
<dbReference type="InterPro" id="IPR020011">
    <property type="entry name" value="FimV_C"/>
</dbReference>
<feature type="coiled-coil region" evidence="1">
    <location>
        <begin position="391"/>
        <end position="432"/>
    </location>
</feature>
<evidence type="ECO:0000256" key="3">
    <source>
        <dbReference type="SAM" id="SignalP"/>
    </source>
</evidence>
<dbReference type="InterPro" id="IPR038440">
    <property type="entry name" value="FimV_C_sf"/>
</dbReference>
<feature type="signal peptide" evidence="3">
    <location>
        <begin position="1"/>
        <end position="28"/>
    </location>
</feature>
<accession>A0A7W8M7R4</accession>
<feature type="domain" description="FimV N-terminal" evidence="4">
    <location>
        <begin position="29"/>
        <end position="136"/>
    </location>
</feature>
<dbReference type="RefSeq" id="WP_183965380.1">
    <property type="nucleotide sequence ID" value="NZ_BAABEW010000017.1"/>
</dbReference>
<organism evidence="5 6">
    <name type="scientific">Quisquiliibacterium transsilvanicum</name>
    <dbReference type="NCBI Taxonomy" id="1549638"/>
    <lineage>
        <taxon>Bacteria</taxon>
        <taxon>Pseudomonadati</taxon>
        <taxon>Pseudomonadota</taxon>
        <taxon>Betaproteobacteria</taxon>
        <taxon>Burkholderiales</taxon>
        <taxon>Burkholderiaceae</taxon>
        <taxon>Quisquiliibacterium</taxon>
    </lineage>
</organism>
<sequence>MPSRPSPKRIAAAVALALATGVASSSWAAGLGRLTVQSALGQPLRAEVEISALTPAEAASLNARLAPADAFRQAGLQFNPALSNLRFAIDRRANGSSVVRITSAQPINEPFVDLLVELNWASGRFVREYTFLLDPPELRTAAREVVEGGAVVRNEVVPPAVAASVQPREVAAAAAAPSAAAAPAQSSAAAETPAAAARARRAAAREAAAAEAAARQDSARQAKAREASSQAGGSSVEVRGGETLAAIASRVKPASVSLDQALIAIYQANPGAFFGGVHQLRSGATLAIPDEQAMASVDAGGAREQVRAHTRDFNAYRTRLAERARTVAAASAGQSAEGRIGATVQERGAAEAGDQLRLSRSTPGAEATGAGATGTAASRAAEQGVARDAAVREAQSRVSDLEKNVANLQQLLELKNRQLAELQKQVEAAGAAGQTAAGAIAPQAAAGSVAAAPAASGAAASAVDSSASPGSAQAAGSGSAASAQAQGSSAAAGSQAADSSTAAPAADAATAGDSQAAAPSAGAAQEAQQAGNSQSAAPVQSAGEAPAAVPAATPAPAKVAAQPSLMDDVMSNPLMLPGLAAILALGAGYGWYSMRRRRKVEKFEDSLIAADGFATNSLFGSTGGQSVDTTSSSVFQASTRDSGVDVHATEVDPIAEAEVYIAYGREAQAEEILREALKKQPERQAIRAKLLDILAGRKDAQAYGALAGEMYEQTGGLNEEWPKIVTMGLALDPDNPLYTGRPAGGGAARTAAAAQDFVGERPSMAPAGGTIAAAAAALGAADAASASAPHASADDRVAPAAAGSDFDAVDFSVLDAAPRKFIDTRPLTEDEPKVAAEARAGAESEIPALDFDFDLDSTIGKIDNGLSGAPSSQPAASELEKAVGGRFDLPSLDLDLSEKSGAERAATADTEQDAVLGLEDDLDIDLPSLESLSRTAVPRSAALADGAMPEIDLSAIGLDLEPAPAVPAGADGERWQEMATKLDLASAYEEIGDKEGARELLDEVVKGGDGDQQKKARSMLARIV</sequence>
<dbReference type="InterPro" id="IPR057840">
    <property type="entry name" value="FimV_N"/>
</dbReference>
<name>A0A7W8M7R4_9BURK</name>
<gene>
    <name evidence="5" type="ORF">HNQ70_001275</name>
</gene>
<dbReference type="Gene3D" id="1.20.58.2200">
    <property type="match status" value="1"/>
</dbReference>
<keyword evidence="1" id="KW-0175">Coiled coil</keyword>
<feature type="region of interest" description="Disordered" evidence="2">
    <location>
        <begin position="207"/>
        <end position="236"/>
    </location>
</feature>
<feature type="region of interest" description="Disordered" evidence="2">
    <location>
        <begin position="503"/>
        <end position="549"/>
    </location>
</feature>